<feature type="transmembrane region" description="Helical" evidence="7">
    <location>
        <begin position="265"/>
        <end position="285"/>
    </location>
</feature>
<proteinExistence type="predicted"/>
<feature type="transmembrane region" description="Helical" evidence="7">
    <location>
        <begin position="403"/>
        <end position="421"/>
    </location>
</feature>
<dbReference type="GO" id="GO:0005886">
    <property type="term" value="C:plasma membrane"/>
    <property type="evidence" value="ECO:0007669"/>
    <property type="project" value="UniProtKB-SubCell"/>
</dbReference>
<feature type="transmembrane region" description="Helical" evidence="7">
    <location>
        <begin position="76"/>
        <end position="94"/>
    </location>
</feature>
<sequence length="480" mass="48697">MAAASRRWWALGLIALAQFMVIMDTSIIGVALPRMRDDLGFTPGNLSWVFNAYVVAFGGLLLLGGRLSDLFGARRVFAAGWAVLLAGSLAAGLADGVGVELAARAVQGAGAALIAPSALTLLMMLFGAEPKELTRALALYGAAAPAGGTAGVFLGGVITEYVSWPWVFYINIPIALLALAATPAVMPSGGARRGSLDLLGALTVTAGLAAAVYAIVRAPEAGWTSPRTWLVLGAAVLALAAFVVIQAKRREPLMRLSIFRAPDLAAANVAQLLLGAAWIPMWFYLNLYLQQVLGYSAFPSGAALLPMTVLIMLGMILLAPRAIGRFGSKATLVAGLTVLAAGLGWLAFVRPTGSFTADVLPASLVAALGMSLAFIPSLGTAIGAARPEEGGLASGIVNTSYQVGSALGLAAMTAVAAAAGADRLGDLPALTDGYSAAFTGAAVIALAAAVIAALTLRPASSAPAVAVEPERHAQEIGSPS</sequence>
<feature type="transmembrane region" description="Helical" evidence="7">
    <location>
        <begin position="330"/>
        <end position="348"/>
    </location>
</feature>
<feature type="transmembrane region" description="Helical" evidence="7">
    <location>
        <begin position="297"/>
        <end position="318"/>
    </location>
</feature>
<dbReference type="RefSeq" id="WP_033366158.1">
    <property type="nucleotide sequence ID" value="NZ_CP073767.1"/>
</dbReference>
<dbReference type="PANTHER" id="PTHR42718:SF46">
    <property type="entry name" value="BLR6921 PROTEIN"/>
    <property type="match status" value="1"/>
</dbReference>
<feature type="transmembrane region" description="Helical" evidence="7">
    <location>
        <begin position="198"/>
        <end position="216"/>
    </location>
</feature>
<keyword evidence="2" id="KW-0813">Transport</keyword>
<name>A0A9Q9I8I3_9ACTN</name>
<dbReference type="PROSITE" id="PS50850">
    <property type="entry name" value="MFS"/>
    <property type="match status" value="1"/>
</dbReference>
<dbReference type="KEGG" id="daur:Daura_30600"/>
<keyword evidence="5 7" id="KW-1133">Transmembrane helix</keyword>
<evidence type="ECO:0000313" key="9">
    <source>
        <dbReference type="EMBL" id="UWZ51106.1"/>
    </source>
</evidence>
<dbReference type="OrthoDB" id="3218494at2"/>
<feature type="transmembrane region" description="Helical" evidence="7">
    <location>
        <begin position="137"/>
        <end position="158"/>
    </location>
</feature>
<evidence type="ECO:0000256" key="3">
    <source>
        <dbReference type="ARBA" id="ARBA00022475"/>
    </source>
</evidence>
<evidence type="ECO:0000313" key="10">
    <source>
        <dbReference type="Proteomes" id="UP001058003"/>
    </source>
</evidence>
<keyword evidence="3" id="KW-1003">Cell membrane</keyword>
<feature type="transmembrane region" description="Helical" evidence="7">
    <location>
        <begin position="45"/>
        <end position="64"/>
    </location>
</feature>
<dbReference type="GO" id="GO:0022857">
    <property type="term" value="F:transmembrane transporter activity"/>
    <property type="evidence" value="ECO:0007669"/>
    <property type="project" value="InterPro"/>
</dbReference>
<gene>
    <name evidence="9" type="ORF">Daura_30600</name>
</gene>
<feature type="transmembrane region" description="Helical" evidence="7">
    <location>
        <begin position="228"/>
        <end position="245"/>
    </location>
</feature>
<evidence type="ECO:0000256" key="4">
    <source>
        <dbReference type="ARBA" id="ARBA00022692"/>
    </source>
</evidence>
<dbReference type="SUPFAM" id="SSF103473">
    <property type="entry name" value="MFS general substrate transporter"/>
    <property type="match status" value="1"/>
</dbReference>
<organism evidence="9 10">
    <name type="scientific">Dactylosporangium aurantiacum</name>
    <dbReference type="NCBI Taxonomy" id="35754"/>
    <lineage>
        <taxon>Bacteria</taxon>
        <taxon>Bacillati</taxon>
        <taxon>Actinomycetota</taxon>
        <taxon>Actinomycetes</taxon>
        <taxon>Micromonosporales</taxon>
        <taxon>Micromonosporaceae</taxon>
        <taxon>Dactylosporangium</taxon>
    </lineage>
</organism>
<dbReference type="PANTHER" id="PTHR42718">
    <property type="entry name" value="MAJOR FACILITATOR SUPERFAMILY MULTIDRUG TRANSPORTER MFSC"/>
    <property type="match status" value="1"/>
</dbReference>
<feature type="transmembrane region" description="Helical" evidence="7">
    <location>
        <begin position="433"/>
        <end position="456"/>
    </location>
</feature>
<dbReference type="Pfam" id="PF07690">
    <property type="entry name" value="MFS_1"/>
    <property type="match status" value="1"/>
</dbReference>
<protein>
    <submittedName>
        <fullName evidence="9">MFS transporter</fullName>
    </submittedName>
</protein>
<dbReference type="Proteomes" id="UP001058003">
    <property type="component" value="Chromosome"/>
</dbReference>
<reference evidence="9" key="1">
    <citation type="submission" date="2021-04" db="EMBL/GenBank/DDBJ databases">
        <title>Dactylosporangium aurantiacum NRRL B-8018 full assembly.</title>
        <authorList>
            <person name="Hartkoorn R.C."/>
            <person name="Beaudoing E."/>
            <person name="Hot D."/>
        </authorList>
    </citation>
    <scope>NUCLEOTIDE SEQUENCE</scope>
    <source>
        <strain evidence="9">NRRL B-8018</strain>
    </source>
</reference>
<dbReference type="InterPro" id="IPR036259">
    <property type="entry name" value="MFS_trans_sf"/>
</dbReference>
<feature type="transmembrane region" description="Helical" evidence="7">
    <location>
        <begin position="106"/>
        <end position="125"/>
    </location>
</feature>
<evidence type="ECO:0000256" key="1">
    <source>
        <dbReference type="ARBA" id="ARBA00004651"/>
    </source>
</evidence>
<keyword evidence="4 7" id="KW-0812">Transmembrane</keyword>
<dbReference type="Gene3D" id="1.20.1720.10">
    <property type="entry name" value="Multidrug resistance protein D"/>
    <property type="match status" value="1"/>
</dbReference>
<dbReference type="InterPro" id="IPR011701">
    <property type="entry name" value="MFS"/>
</dbReference>
<keyword evidence="6 7" id="KW-0472">Membrane</keyword>
<dbReference type="EMBL" id="CP073767">
    <property type="protein sequence ID" value="UWZ51106.1"/>
    <property type="molecule type" value="Genomic_DNA"/>
</dbReference>
<accession>A0A9Q9I8I3</accession>
<dbReference type="Gene3D" id="1.20.1250.20">
    <property type="entry name" value="MFS general substrate transporter like domains"/>
    <property type="match status" value="1"/>
</dbReference>
<dbReference type="AlphaFoldDB" id="A0A9Q9I8I3"/>
<evidence type="ECO:0000256" key="5">
    <source>
        <dbReference type="ARBA" id="ARBA00022989"/>
    </source>
</evidence>
<dbReference type="CDD" id="cd17321">
    <property type="entry name" value="MFS_MMR_MDR_like"/>
    <property type="match status" value="1"/>
</dbReference>
<dbReference type="InterPro" id="IPR020846">
    <property type="entry name" value="MFS_dom"/>
</dbReference>
<feature type="transmembrane region" description="Helical" evidence="7">
    <location>
        <begin position="360"/>
        <end position="382"/>
    </location>
</feature>
<evidence type="ECO:0000256" key="6">
    <source>
        <dbReference type="ARBA" id="ARBA00023136"/>
    </source>
</evidence>
<feature type="transmembrane region" description="Helical" evidence="7">
    <location>
        <begin position="164"/>
        <end position="186"/>
    </location>
</feature>
<evidence type="ECO:0000256" key="2">
    <source>
        <dbReference type="ARBA" id="ARBA00022448"/>
    </source>
</evidence>
<feature type="domain" description="Major facilitator superfamily (MFS) profile" evidence="8">
    <location>
        <begin position="10"/>
        <end position="460"/>
    </location>
</feature>
<evidence type="ECO:0000259" key="8">
    <source>
        <dbReference type="PROSITE" id="PS50850"/>
    </source>
</evidence>
<keyword evidence="10" id="KW-1185">Reference proteome</keyword>
<evidence type="ECO:0000256" key="7">
    <source>
        <dbReference type="SAM" id="Phobius"/>
    </source>
</evidence>
<comment type="subcellular location">
    <subcellularLocation>
        <location evidence="1">Cell membrane</location>
        <topology evidence="1">Multi-pass membrane protein</topology>
    </subcellularLocation>
</comment>